<protein>
    <submittedName>
        <fullName evidence="2">Uncharacterized protein</fullName>
    </submittedName>
</protein>
<name>A0A3S8ZTE2_9NEIS</name>
<evidence type="ECO:0000313" key="2">
    <source>
        <dbReference type="EMBL" id="AZN36767.1"/>
    </source>
</evidence>
<reference evidence="2 3" key="1">
    <citation type="submission" date="2018-12" db="EMBL/GenBank/DDBJ databases">
        <title>Complete genome sequence of Iodobacter sp. H11R3.</title>
        <authorList>
            <person name="Bae J.-W."/>
        </authorList>
    </citation>
    <scope>NUCLEOTIDE SEQUENCE [LARGE SCALE GENOMIC DNA]</scope>
    <source>
        <strain evidence="2 3">H11R3</strain>
    </source>
</reference>
<dbReference type="Proteomes" id="UP000282438">
    <property type="component" value="Chromosome"/>
</dbReference>
<dbReference type="KEGG" id="iod:EJO50_09885"/>
<proteinExistence type="predicted"/>
<keyword evidence="1" id="KW-0472">Membrane</keyword>
<organism evidence="2 3">
    <name type="scientific">Iodobacter ciconiae</name>
    <dbReference type="NCBI Taxonomy" id="2496266"/>
    <lineage>
        <taxon>Bacteria</taxon>
        <taxon>Pseudomonadati</taxon>
        <taxon>Pseudomonadota</taxon>
        <taxon>Betaproteobacteria</taxon>
        <taxon>Neisseriales</taxon>
        <taxon>Chitinibacteraceae</taxon>
        <taxon>Iodobacter</taxon>
    </lineage>
</organism>
<accession>A0A3S8ZTE2</accession>
<keyword evidence="3" id="KW-1185">Reference proteome</keyword>
<evidence type="ECO:0000313" key="3">
    <source>
        <dbReference type="Proteomes" id="UP000282438"/>
    </source>
</evidence>
<gene>
    <name evidence="2" type="ORF">EJO50_09885</name>
</gene>
<sequence length="100" mass="11534">MFLLVYVLIHIFVRLGLFSVVLVLPVLQLCCMTVFVAHRKKWQQLLNRKAADGSLSYRAQVRVKRDGQIIHSEVDLLRRYIDGAEAVHKCLVRRDLSVMG</sequence>
<dbReference type="AlphaFoldDB" id="A0A3S8ZTE2"/>
<dbReference type="OrthoDB" id="662444at2"/>
<evidence type="ECO:0000256" key="1">
    <source>
        <dbReference type="SAM" id="Phobius"/>
    </source>
</evidence>
<feature type="transmembrane region" description="Helical" evidence="1">
    <location>
        <begin position="12"/>
        <end position="37"/>
    </location>
</feature>
<dbReference type="RefSeq" id="WP_125973766.1">
    <property type="nucleotide sequence ID" value="NZ_CP034433.1"/>
</dbReference>
<dbReference type="EMBL" id="CP034433">
    <property type="protein sequence ID" value="AZN36767.1"/>
    <property type="molecule type" value="Genomic_DNA"/>
</dbReference>
<keyword evidence="1" id="KW-1133">Transmembrane helix</keyword>
<keyword evidence="1" id="KW-0812">Transmembrane</keyword>